<dbReference type="InterPro" id="IPR013737">
    <property type="entry name" value="Bac_rhamnosid_N"/>
</dbReference>
<evidence type="ECO:0000259" key="1">
    <source>
        <dbReference type="Pfam" id="PF08531"/>
    </source>
</evidence>
<dbReference type="PANTHER" id="PTHR33307">
    <property type="entry name" value="ALPHA-RHAMNOSIDASE (EUROFUNG)"/>
    <property type="match status" value="1"/>
</dbReference>
<feature type="non-terminal residue" evidence="2">
    <location>
        <position position="103"/>
    </location>
</feature>
<dbReference type="Gene3D" id="2.60.120.260">
    <property type="entry name" value="Galactose-binding domain-like"/>
    <property type="match status" value="1"/>
</dbReference>
<dbReference type="InterPro" id="IPR016007">
    <property type="entry name" value="Alpha_rhamnosid"/>
</dbReference>
<evidence type="ECO:0000313" key="2">
    <source>
        <dbReference type="EMBL" id="AIA89317.1"/>
    </source>
</evidence>
<protein>
    <submittedName>
        <fullName evidence="2">Bac_rhamnosid_N</fullName>
    </submittedName>
</protein>
<feature type="non-terminal residue" evidence="2">
    <location>
        <position position="1"/>
    </location>
</feature>
<proteinExistence type="predicted"/>
<feature type="domain" description="Bacterial alpha-L-rhamnosidase N-terminal" evidence="1">
    <location>
        <begin position="14"/>
        <end position="103"/>
    </location>
</feature>
<dbReference type="Pfam" id="PF08531">
    <property type="entry name" value="Bac_rhamnosid_N"/>
    <property type="match status" value="1"/>
</dbReference>
<reference evidence="2" key="1">
    <citation type="journal article" date="2013" name="Environ. Microbiol.">
        <title>Seasonally variable intestinal metagenomes of the red palm weevil (Rhynchophorus ferrugineus).</title>
        <authorList>
            <person name="Jia S."/>
            <person name="Zhang X."/>
            <person name="Zhang G."/>
            <person name="Yin A."/>
            <person name="Zhang S."/>
            <person name="Li F."/>
            <person name="Wang L."/>
            <person name="Zhao D."/>
            <person name="Yun Q."/>
            <person name="Tala"/>
            <person name="Wang J."/>
            <person name="Sun G."/>
            <person name="Baabdullah M."/>
            <person name="Yu X."/>
            <person name="Hu S."/>
            <person name="Al-Mssallem I.S."/>
            <person name="Yu J."/>
        </authorList>
    </citation>
    <scope>NUCLEOTIDE SEQUENCE</scope>
</reference>
<organism evidence="2">
    <name type="scientific">uncultured Aspergillus</name>
    <dbReference type="NCBI Taxonomy" id="246267"/>
    <lineage>
        <taxon>Eukaryota</taxon>
        <taxon>Fungi</taxon>
        <taxon>Dikarya</taxon>
        <taxon>Ascomycota</taxon>
        <taxon>Pezizomycotina</taxon>
        <taxon>Eurotiomycetes</taxon>
        <taxon>Eurotiomycetidae</taxon>
        <taxon>Eurotiales</taxon>
        <taxon>Aspergillaceae</taxon>
        <taxon>environmental samples</taxon>
    </lineage>
</organism>
<sequence length="103" mass="11821">PSRLRTEFSIDTPIRQARIYLSAHGLIRTYLNGHRVGEDELVPGWTVYDERLVYRTYDVTSLLWEGTNAVGLELADGWYRGHIGFDGGYRNLWGEHAEAIVQL</sequence>
<name>A0A060C315_9EURO</name>
<accession>A0A060C315</accession>
<dbReference type="PANTHER" id="PTHR33307:SF6">
    <property type="entry name" value="ALPHA-RHAMNOSIDASE (EUROFUNG)-RELATED"/>
    <property type="match status" value="1"/>
</dbReference>
<dbReference type="EMBL" id="KF122025">
    <property type="protein sequence ID" value="AIA89317.1"/>
    <property type="molecule type" value="Genomic_DNA"/>
</dbReference>
<dbReference type="AlphaFoldDB" id="A0A060C315"/>